<evidence type="ECO:0000259" key="2">
    <source>
        <dbReference type="SMART" id="SM00852"/>
    </source>
</evidence>
<dbReference type="Pfam" id="PF12804">
    <property type="entry name" value="NTP_transf_3"/>
    <property type="match status" value="1"/>
</dbReference>
<evidence type="ECO:0000313" key="4">
    <source>
        <dbReference type="Proteomes" id="UP001190825"/>
    </source>
</evidence>
<dbReference type="Gene3D" id="3.40.980.10">
    <property type="entry name" value="MoaB/Mog-like domain"/>
    <property type="match status" value="1"/>
</dbReference>
<dbReference type="InterPro" id="IPR012184">
    <property type="entry name" value="Bifunc_Mopterin-bd"/>
</dbReference>
<evidence type="ECO:0000313" key="3">
    <source>
        <dbReference type="EMBL" id="PLU02152.1"/>
    </source>
</evidence>
<dbReference type="GO" id="GO:0016301">
    <property type="term" value="F:kinase activity"/>
    <property type="evidence" value="ECO:0007669"/>
    <property type="project" value="UniProtKB-KW"/>
</dbReference>
<dbReference type="CDD" id="cd03522">
    <property type="entry name" value="MoeA_like"/>
    <property type="match status" value="1"/>
</dbReference>
<dbReference type="InterPro" id="IPR029044">
    <property type="entry name" value="Nucleotide-diphossugar_trans"/>
</dbReference>
<evidence type="ECO:0000256" key="1">
    <source>
        <dbReference type="ARBA" id="ARBA00022842"/>
    </source>
</evidence>
<organism evidence="3 4">
    <name type="scientific">Sinorhizobium medicae</name>
    <dbReference type="NCBI Taxonomy" id="110321"/>
    <lineage>
        <taxon>Bacteria</taxon>
        <taxon>Pseudomonadati</taxon>
        <taxon>Pseudomonadota</taxon>
        <taxon>Alphaproteobacteria</taxon>
        <taxon>Hyphomicrobiales</taxon>
        <taxon>Rhizobiaceae</taxon>
        <taxon>Sinorhizobium/Ensifer group</taxon>
        <taxon>Sinorhizobium</taxon>
    </lineage>
</organism>
<dbReference type="SMART" id="SM00852">
    <property type="entry name" value="MoCF_biosynth"/>
    <property type="match status" value="1"/>
</dbReference>
<sequence>MRFGPVRPADAEGALLGHSVKIGTVKLSKGHRLNPDDVAALAEADVTEVIVAVLEPDDLPEDEAASRIAAAIAPDHLRFSRAATGRVNIYATAAGLFVANRAVVDLLNRIDPTAAGLFVANRAVVDLLNRIDPAITLACLADHVAVEAGDMVATIKIIPLAVQQVLVEQAQALLRADRAFEVKPFTPRRAALVATELPSLKSQVMDKTRAVLTTRLLQSDSRLDSERRVAHTTEAVAAAIVEAASTHDLIIVFGASAVADPDDVIPAAIRRAGGVVEHVGMPVDPGNLLVLGRLGEIPVLGAPGCARSPRENGFDWILDRLLAGEWPSSEDITGFGVGGLLKEIPTRPQPREGIADKRAGPVELVVLAAGRASRMGPEGRHKLLAEFEGMPLVRRSVEAAIGAAPGRVTVVTGHREAEIQAALAGLSANFVSNPDYAGGMASSLIAGLSALDTGAGGMLVMLADMPGITSEHLAELIAAFEVESGRAVVRAVAGGQRGNPVILPKETFHAVRQLVGDVGARHIVERCGLPVIDVELGPAARLDLDTPEAILAAGGILKD</sequence>
<keyword evidence="3" id="KW-0808">Transferase</keyword>
<dbReference type="SUPFAM" id="SSF53218">
    <property type="entry name" value="Molybdenum cofactor biosynthesis proteins"/>
    <property type="match status" value="1"/>
</dbReference>
<dbReference type="PANTHER" id="PTHR43777:SF1">
    <property type="entry name" value="MOLYBDENUM COFACTOR CYTIDYLYLTRANSFERASE"/>
    <property type="match status" value="1"/>
</dbReference>
<gene>
    <name evidence="3" type="ORF">BMJ33_17440</name>
</gene>
<feature type="domain" description="MoaB/Mog" evidence="2">
    <location>
        <begin position="191"/>
        <end position="487"/>
    </location>
</feature>
<keyword evidence="4" id="KW-1185">Reference proteome</keyword>
<dbReference type="RefSeq" id="WP_102040177.1">
    <property type="nucleotide sequence ID" value="NZ_NBUC01000083.1"/>
</dbReference>
<keyword evidence="3" id="KW-0418">Kinase</keyword>
<proteinExistence type="predicted"/>
<comment type="caution">
    <text evidence="3">The sequence shown here is derived from an EMBL/GenBank/DDBJ whole genome shotgun (WGS) entry which is preliminary data.</text>
</comment>
<dbReference type="Pfam" id="PF00994">
    <property type="entry name" value="MoCF_biosynth"/>
    <property type="match status" value="1"/>
</dbReference>
<dbReference type="InterPro" id="IPR036425">
    <property type="entry name" value="MoaB/Mog-like_dom_sf"/>
</dbReference>
<dbReference type="SUPFAM" id="SSF53448">
    <property type="entry name" value="Nucleotide-diphospho-sugar transferases"/>
    <property type="match status" value="1"/>
</dbReference>
<dbReference type="EMBL" id="NBUC01000083">
    <property type="protein sequence ID" value="PLU02152.1"/>
    <property type="molecule type" value="Genomic_DNA"/>
</dbReference>
<name>A0ABX4TLS6_9HYPH</name>
<dbReference type="InterPro" id="IPR025877">
    <property type="entry name" value="MobA-like_NTP_Trfase"/>
</dbReference>
<accession>A0ABX4TLS6</accession>
<dbReference type="CDD" id="cd04182">
    <property type="entry name" value="GT_2_like_f"/>
    <property type="match status" value="1"/>
</dbReference>
<dbReference type="Gene3D" id="3.90.550.10">
    <property type="entry name" value="Spore Coat Polysaccharide Biosynthesis Protein SpsA, Chain A"/>
    <property type="match status" value="1"/>
</dbReference>
<dbReference type="PIRSF" id="PIRSF036626">
    <property type="entry name" value="MPTBd_MobAlike"/>
    <property type="match status" value="1"/>
</dbReference>
<protein>
    <submittedName>
        <fullName evidence="3">4-diphosphocytidyl-2C-methyl-D-erythritol kinase</fullName>
    </submittedName>
</protein>
<dbReference type="InterPro" id="IPR001453">
    <property type="entry name" value="MoaB/Mog_dom"/>
</dbReference>
<reference evidence="3 4" key="1">
    <citation type="journal article" date="2018" name="FEMS Microbiol. Ecol.">
        <title>Co-invading symbiotic mutualists of Medicago polymorpha retain high ancestral diversity and contain diverse accessory genomes.</title>
        <authorList>
            <person name="Porter S.S."/>
            <person name="Faber-Hammond J.J."/>
            <person name="Friesen M.L."/>
        </authorList>
    </citation>
    <scope>NUCLEOTIDE SEQUENCE [LARGE SCALE GENOMIC DNA]</scope>
    <source>
        <strain evidence="3 4">Str16</strain>
    </source>
</reference>
<dbReference type="Proteomes" id="UP001190825">
    <property type="component" value="Unassembled WGS sequence"/>
</dbReference>
<keyword evidence="1" id="KW-0460">Magnesium</keyword>
<dbReference type="PANTHER" id="PTHR43777">
    <property type="entry name" value="MOLYBDENUM COFACTOR CYTIDYLYLTRANSFERASE"/>
    <property type="match status" value="1"/>
</dbReference>